<gene>
    <name evidence="2" type="primary">P0408G07.21</name>
</gene>
<dbReference type="Pfam" id="PF03478">
    <property type="entry name" value="Beta-prop_KIB1-4"/>
    <property type="match status" value="1"/>
</dbReference>
<proteinExistence type="predicted"/>
<organism evidence="2">
    <name type="scientific">Oryza sativa subsp. japonica</name>
    <name type="common">Rice</name>
    <dbReference type="NCBI Taxonomy" id="39947"/>
    <lineage>
        <taxon>Eukaryota</taxon>
        <taxon>Viridiplantae</taxon>
        <taxon>Streptophyta</taxon>
        <taxon>Embryophyta</taxon>
        <taxon>Tracheophyta</taxon>
        <taxon>Spermatophyta</taxon>
        <taxon>Magnoliopsida</taxon>
        <taxon>Liliopsida</taxon>
        <taxon>Poales</taxon>
        <taxon>Poaceae</taxon>
        <taxon>BOP clade</taxon>
        <taxon>Oryzoideae</taxon>
        <taxon>Oryzeae</taxon>
        <taxon>Oryzinae</taxon>
        <taxon>Oryza</taxon>
        <taxon>Oryza sativa</taxon>
    </lineage>
</organism>
<name>Q8S0R1_ORYSJ</name>
<dbReference type="InterPro" id="IPR005174">
    <property type="entry name" value="KIB1-4_b-propeller"/>
</dbReference>
<protein>
    <submittedName>
        <fullName evidence="2">Uncharacterized protein P0408G07.21</fullName>
    </submittedName>
</protein>
<feature type="domain" description="KIB1-4 beta-propeller" evidence="1">
    <location>
        <begin position="107"/>
        <end position="369"/>
    </location>
</feature>
<dbReference type="PANTHER" id="PTHR33127:SF50">
    <property type="entry name" value="OS01G0885800 PROTEIN"/>
    <property type="match status" value="1"/>
</dbReference>
<dbReference type="Proteomes" id="UP000817658">
    <property type="component" value="Chromosome 1"/>
</dbReference>
<evidence type="ECO:0000259" key="1">
    <source>
        <dbReference type="Pfam" id="PF03478"/>
    </source>
</evidence>
<dbReference type="AlphaFoldDB" id="Q8S0R1"/>
<dbReference type="PANTHER" id="PTHR33127">
    <property type="entry name" value="TRANSMEMBRANE PROTEIN"/>
    <property type="match status" value="1"/>
</dbReference>
<reference evidence="2" key="1">
    <citation type="journal article" date="2002" name="Nature">
        <title>The genome sequence and structure of rice chromosome 1.</title>
        <authorList>
            <person name="Sasaki T."/>
            <person name="Matsumoto T."/>
            <person name="Yamamoto K."/>
            <person name="Sakata K."/>
            <person name="Baba T."/>
            <person name="Katayose Y."/>
            <person name="Wu J."/>
            <person name="Niimura Y."/>
            <person name="Cheng Z."/>
            <person name="Nagamura Y."/>
            <person name="Antonio B.A."/>
            <person name="Kanamori H."/>
            <person name="Hosokawa S."/>
            <person name="Masukawa M."/>
            <person name="Arikawa K."/>
            <person name="Chiden Y."/>
            <person name="Hayashi M."/>
            <person name="Okamoto M."/>
            <person name="Ando T."/>
            <person name="Aoki H."/>
            <person name="Arita K."/>
            <person name="Hamada M."/>
            <person name="Harada C."/>
            <person name="Hijishita S."/>
            <person name="Honda M."/>
            <person name="Ichikawa Y."/>
            <person name="Idonuma A."/>
            <person name="Iijima M."/>
            <person name="Ikeda M."/>
            <person name="Ikeno M."/>
            <person name="Itoh S."/>
            <person name="Itoh T."/>
            <person name="Itoh Y."/>
            <person name="Itoh Y."/>
            <person name="Iwabuchi A."/>
            <person name="Kamiya K."/>
            <person name="Karasawa W."/>
            <person name="Katagiri S."/>
            <person name="Kikuta A."/>
            <person name="Kobayashi N."/>
            <person name="Kono I."/>
            <person name="Machita K."/>
            <person name="Maehara T."/>
            <person name="Mizuno H."/>
            <person name="Mizubayashi T."/>
            <person name="Mukai Y."/>
            <person name="Nagasaki H."/>
            <person name="Nakashima M."/>
            <person name="Nakama Y."/>
            <person name="Nakamichi Y."/>
            <person name="Nakamura M."/>
            <person name="Namiki N."/>
            <person name="Negishi M."/>
            <person name="Ohta I."/>
            <person name="Ono N."/>
            <person name="Saji S."/>
            <person name="Sakai K."/>
            <person name="Shibata M."/>
            <person name="Shimokawa T."/>
            <person name="Shomura A."/>
            <person name="Song J."/>
            <person name="Takazaki Y."/>
            <person name="Terasawa K."/>
            <person name="Tsuji K."/>
            <person name="Waki K."/>
            <person name="Yamagata H."/>
            <person name="Yamane H."/>
            <person name="Yoshiki S."/>
            <person name="Yoshihara R."/>
            <person name="Yukawa K."/>
            <person name="Zhong H."/>
            <person name="Iwama H."/>
            <person name="Endo T."/>
            <person name="Ito H."/>
            <person name="Hahn J.H."/>
            <person name="Kim H.I."/>
            <person name="Eun M.Y."/>
            <person name="Yano M."/>
            <person name="Jiang J."/>
            <person name="Gojobori T."/>
        </authorList>
    </citation>
    <scope>NUCLEOTIDE SEQUENCE [LARGE SCALE GENOMIC DNA]</scope>
</reference>
<sequence length="400" mass="43091">MHIHNRIRDRGAAYLRADAAAGTREHHHIATLEATNAPDTIDSIIMEHTSSTSAHAGERPPAPAPFGPLPVLVYDHGLDPVSRRHTVVRIAAAGGGAGNTIALETTHVVVPELTSNDYHVTPHGWVFLSEPAAAGTTRRTRLWNPTTGESVELPRMEQLLPANWKCYLSDDPTAASCVVLVLAMSEPSLLYCHVGATAGGGWVAHDYDIGDVGLPPSYAPPRRQFISQIAAVNGRFYFADTGKLGVLEFTPSPEFSYLDYPHIEFPEGSNFAKSFLVASHGELFDVYVFFKGFTPEILAVRVCAIDLGGAGDERPAFREVGDLGDRALLLGDANAALLCSASAHGVKGNRVYFMHNILEEPDGGPLRVYDLGDGSMETVRPCPGVSELMCKPFWVMPSAP</sequence>
<evidence type="ECO:0000313" key="2">
    <source>
        <dbReference type="EMBL" id="BAB90165.1"/>
    </source>
</evidence>
<dbReference type="EMBL" id="AP003379">
    <property type="protein sequence ID" value="BAB90165.1"/>
    <property type="molecule type" value="Genomic_DNA"/>
</dbReference>
<accession>Q8S0R1</accession>